<dbReference type="InterPro" id="IPR016035">
    <property type="entry name" value="Acyl_Trfase/lysoPLipase"/>
</dbReference>
<dbReference type="Proteomes" id="UP001204142">
    <property type="component" value="Unassembled WGS sequence"/>
</dbReference>
<dbReference type="Pfam" id="PF01734">
    <property type="entry name" value="Patatin"/>
    <property type="match status" value="1"/>
</dbReference>
<evidence type="ECO:0000313" key="7">
    <source>
        <dbReference type="Proteomes" id="UP001204142"/>
    </source>
</evidence>
<accession>A0ABT1WHV0</accession>
<keyword evidence="3" id="KW-0443">Lipid metabolism</keyword>
<evidence type="ECO:0000256" key="3">
    <source>
        <dbReference type="ARBA" id="ARBA00023098"/>
    </source>
</evidence>
<protein>
    <submittedName>
        <fullName evidence="6">Patatin-like phospholipase family protein</fullName>
    </submittedName>
</protein>
<keyword evidence="2" id="KW-0442">Lipid degradation</keyword>
<dbReference type="InterPro" id="IPR002641">
    <property type="entry name" value="PNPLA_dom"/>
</dbReference>
<evidence type="ECO:0000256" key="4">
    <source>
        <dbReference type="PROSITE-ProRule" id="PRU01161"/>
    </source>
</evidence>
<comment type="caution">
    <text evidence="4">Lacks conserved residue(s) required for the propagation of feature annotation.</text>
</comment>
<gene>
    <name evidence="6" type="ORF">NQT62_07540</name>
</gene>
<evidence type="ECO:0000256" key="1">
    <source>
        <dbReference type="ARBA" id="ARBA00022801"/>
    </source>
</evidence>
<dbReference type="EMBL" id="JANIGO010000002">
    <property type="protein sequence ID" value="MCQ8896287.1"/>
    <property type="molecule type" value="Genomic_DNA"/>
</dbReference>
<evidence type="ECO:0000259" key="5">
    <source>
        <dbReference type="PROSITE" id="PS51635"/>
    </source>
</evidence>
<keyword evidence="1" id="KW-0378">Hydrolase</keyword>
<dbReference type="PROSITE" id="PS51635">
    <property type="entry name" value="PNPLA"/>
    <property type="match status" value="1"/>
</dbReference>
<reference evidence="6 7" key="1">
    <citation type="submission" date="2022-07" db="EMBL/GenBank/DDBJ databases">
        <authorList>
            <person name="Xamxidin M."/>
            <person name="Wu M."/>
        </authorList>
    </citation>
    <scope>NUCLEOTIDE SEQUENCE [LARGE SCALE GENOMIC DNA]</scope>
    <source>
        <strain evidence="6 7">NBRC 111650</strain>
    </source>
</reference>
<name>A0ABT1WHV0_9BURK</name>
<dbReference type="PANTHER" id="PTHR14226:SF76">
    <property type="entry name" value="NTE FAMILY PROTEIN RSSA"/>
    <property type="match status" value="1"/>
</dbReference>
<dbReference type="SUPFAM" id="SSF52151">
    <property type="entry name" value="FabD/lysophospholipase-like"/>
    <property type="match status" value="1"/>
</dbReference>
<keyword evidence="7" id="KW-1185">Reference proteome</keyword>
<organism evidence="6 7">
    <name type="scientific">Limnobacter humi</name>
    <dbReference type="NCBI Taxonomy" id="1778671"/>
    <lineage>
        <taxon>Bacteria</taxon>
        <taxon>Pseudomonadati</taxon>
        <taxon>Pseudomonadota</taxon>
        <taxon>Betaproteobacteria</taxon>
        <taxon>Burkholderiales</taxon>
        <taxon>Burkholderiaceae</taxon>
        <taxon>Limnobacter</taxon>
    </lineage>
</organism>
<comment type="caution">
    <text evidence="6">The sequence shown here is derived from an EMBL/GenBank/DDBJ whole genome shotgun (WGS) entry which is preliminary data.</text>
</comment>
<feature type="short sequence motif" description="DGA/G" evidence="4">
    <location>
        <begin position="55"/>
        <end position="57"/>
    </location>
</feature>
<evidence type="ECO:0000313" key="6">
    <source>
        <dbReference type="EMBL" id="MCQ8896287.1"/>
    </source>
</evidence>
<dbReference type="InterPro" id="IPR050301">
    <property type="entry name" value="NTE"/>
</dbReference>
<proteinExistence type="predicted"/>
<feature type="domain" description="PNPLA" evidence="5">
    <location>
        <begin position="1"/>
        <end position="68"/>
    </location>
</feature>
<dbReference type="PANTHER" id="PTHR14226">
    <property type="entry name" value="NEUROPATHY TARGET ESTERASE/SWISS CHEESE D.MELANOGASTER"/>
    <property type="match status" value="1"/>
</dbReference>
<sequence>MIEDLPVPYYAVACNLTLGTPQIFDTGLQWQAVRASTSIPVVFEPHVHQQQVLVDGAMLNNLPVDVMRAQGVRRVIAVDVGMEEDISAHMAQGQAVVMPGLVKSMMRVIELGGLEKARQARHVCDLVIQPPIQSIGLMEFERRAEIIQLGYEAGKLAIEDILRRIEQSL</sequence>
<dbReference type="Gene3D" id="3.40.1090.10">
    <property type="entry name" value="Cytosolic phospholipase A2 catalytic domain"/>
    <property type="match status" value="1"/>
</dbReference>
<evidence type="ECO:0000256" key="2">
    <source>
        <dbReference type="ARBA" id="ARBA00022963"/>
    </source>
</evidence>